<evidence type="ECO:0000313" key="6">
    <source>
        <dbReference type="Proteomes" id="UP000515124"/>
    </source>
</evidence>
<keyword evidence="3" id="KW-0326">Glycosidase</keyword>
<dbReference type="Gene3D" id="3.20.20.80">
    <property type="entry name" value="Glycosidases"/>
    <property type="match status" value="2"/>
</dbReference>
<dbReference type="RefSeq" id="XP_021829906.1">
    <property type="nucleotide sequence ID" value="XM_021974214.1"/>
</dbReference>
<dbReference type="InterPro" id="IPR033132">
    <property type="entry name" value="GH_1_N_CS"/>
</dbReference>
<dbReference type="InterPro" id="IPR001360">
    <property type="entry name" value="Glyco_hydro_1"/>
</dbReference>
<evidence type="ECO:0000256" key="1">
    <source>
        <dbReference type="ARBA" id="ARBA00010838"/>
    </source>
</evidence>
<dbReference type="SUPFAM" id="SSF51445">
    <property type="entry name" value="(Trans)glycosidases"/>
    <property type="match status" value="2"/>
</dbReference>
<dbReference type="PRINTS" id="PR00131">
    <property type="entry name" value="GLHYDRLASE1"/>
</dbReference>
<accession>A0A6P5TSH0</accession>
<reference evidence="7" key="1">
    <citation type="submission" date="2025-08" db="UniProtKB">
        <authorList>
            <consortium name="RefSeq"/>
        </authorList>
    </citation>
    <scope>IDENTIFICATION</scope>
</reference>
<evidence type="ECO:0000256" key="4">
    <source>
        <dbReference type="RuleBase" id="RU003690"/>
    </source>
</evidence>
<feature type="signal peptide" evidence="5">
    <location>
        <begin position="1"/>
        <end position="19"/>
    </location>
</feature>
<sequence length="588" mass="66954">MAMHLGSLVLSLVLLVGFAFTNNKAANTDDLPIHCDSLNRSSFDALQPGFIFGTTSASYQYEGAVKEGGRGPSIWDTFTHNHSGQRIMDGNNRDVTVDQFHRYKEDVAIMKNTGSDASRFSISWSKLLPSRKLSGRVNDDGIKYYKNPINELQLNERIKDGSSGDVAVDQYHRYKGDVAIMKNMGVDAYRMSISWSRLLPNGTLSGGVNMDGINHYNNFINELIRNGLTPFVTIFHWDLPQALEDEYGGFLSPKIVDHFRAYAKLCFENFGDRVKHWITLNEPYTFSIHGYAYGSHAPGRCSAWQKLNCTGGDSATEPYLVTHHQLLAHAAAVKLYKDKYQASQNGSIGITLTARWFEPTSEAITDINAAFRALDFFIGWFMDPLTNGDYPHSMRSNVRERLPKFTKEESKLLKGSFDFIGINYYTARYASNEHDIISAHECCLTDPHVNITTELNGVPIGPQAGSSWLYVYPKGIHDLLLYIKEKYNNPIIYITENGVDELNDPKLPLEQALNDTGRIDYYYRHLCYLHTSMRKGAKVKGYFAWSLLDNFEWDEGYTVRFGITYVDYNDDLKRYPKRSAYWFKNFLK</sequence>
<keyword evidence="5" id="KW-0732">Signal</keyword>
<feature type="chain" id="PRO_5027699589" evidence="5">
    <location>
        <begin position="20"/>
        <end position="588"/>
    </location>
</feature>
<name>A0A6P5TSH0_PRUAV</name>
<evidence type="ECO:0000256" key="5">
    <source>
        <dbReference type="SAM" id="SignalP"/>
    </source>
</evidence>
<dbReference type="GO" id="GO:0008422">
    <property type="term" value="F:beta-glucosidase activity"/>
    <property type="evidence" value="ECO:0007669"/>
    <property type="project" value="UniProtKB-ARBA"/>
</dbReference>
<dbReference type="PANTHER" id="PTHR10353:SF137">
    <property type="entry name" value="MYROSINASE 3-RELATED"/>
    <property type="match status" value="1"/>
</dbReference>
<dbReference type="Pfam" id="PF00232">
    <property type="entry name" value="Glyco_hydro_1"/>
    <property type="match status" value="2"/>
</dbReference>
<organism evidence="6 7">
    <name type="scientific">Prunus avium</name>
    <name type="common">Cherry</name>
    <name type="synonym">Cerasus avium</name>
    <dbReference type="NCBI Taxonomy" id="42229"/>
    <lineage>
        <taxon>Eukaryota</taxon>
        <taxon>Viridiplantae</taxon>
        <taxon>Streptophyta</taxon>
        <taxon>Embryophyta</taxon>
        <taxon>Tracheophyta</taxon>
        <taxon>Spermatophyta</taxon>
        <taxon>Magnoliopsida</taxon>
        <taxon>eudicotyledons</taxon>
        <taxon>Gunneridae</taxon>
        <taxon>Pentapetalae</taxon>
        <taxon>rosids</taxon>
        <taxon>fabids</taxon>
        <taxon>Rosales</taxon>
        <taxon>Rosaceae</taxon>
        <taxon>Amygdaloideae</taxon>
        <taxon>Amygdaleae</taxon>
        <taxon>Prunus</taxon>
    </lineage>
</organism>
<protein>
    <submittedName>
        <fullName evidence="7">Cyanogenic beta-glucosidase-like isoform X1</fullName>
    </submittedName>
</protein>
<evidence type="ECO:0000256" key="2">
    <source>
        <dbReference type="ARBA" id="ARBA00022801"/>
    </source>
</evidence>
<dbReference type="GeneID" id="110770132"/>
<dbReference type="KEGG" id="pavi:110770132"/>
<proteinExistence type="inferred from homology"/>
<dbReference type="Proteomes" id="UP000515124">
    <property type="component" value="Unplaced"/>
</dbReference>
<dbReference type="FunFam" id="3.20.20.80:FF:000020">
    <property type="entry name" value="Beta-glucosidase 12"/>
    <property type="match status" value="1"/>
</dbReference>
<dbReference type="PANTHER" id="PTHR10353">
    <property type="entry name" value="GLYCOSYL HYDROLASE"/>
    <property type="match status" value="1"/>
</dbReference>
<dbReference type="PROSITE" id="PS00653">
    <property type="entry name" value="GLYCOSYL_HYDROL_F1_2"/>
    <property type="match status" value="1"/>
</dbReference>
<keyword evidence="2" id="KW-0378">Hydrolase</keyword>
<dbReference type="GO" id="GO:0005975">
    <property type="term" value="P:carbohydrate metabolic process"/>
    <property type="evidence" value="ECO:0007669"/>
    <property type="project" value="InterPro"/>
</dbReference>
<keyword evidence="6" id="KW-1185">Reference proteome</keyword>
<dbReference type="AlphaFoldDB" id="A0A6P5TSH0"/>
<evidence type="ECO:0000256" key="3">
    <source>
        <dbReference type="ARBA" id="ARBA00023295"/>
    </source>
</evidence>
<evidence type="ECO:0000313" key="7">
    <source>
        <dbReference type="RefSeq" id="XP_021829906.1"/>
    </source>
</evidence>
<comment type="similarity">
    <text evidence="1 4">Belongs to the glycosyl hydrolase 1 family.</text>
</comment>
<gene>
    <name evidence="7" type="primary">LOC110770132</name>
</gene>
<dbReference type="InterPro" id="IPR017853">
    <property type="entry name" value="GH"/>
</dbReference>